<feature type="transmembrane region" description="Helical" evidence="1">
    <location>
        <begin position="52"/>
        <end position="76"/>
    </location>
</feature>
<keyword evidence="1" id="KW-0812">Transmembrane</keyword>
<dbReference type="AlphaFoldDB" id="A0A7X6BF89"/>
<keyword evidence="1" id="KW-0472">Membrane</keyword>
<evidence type="ECO:0000313" key="3">
    <source>
        <dbReference type="Proteomes" id="UP000558192"/>
    </source>
</evidence>
<dbReference type="EMBL" id="JAATJC010000001">
    <property type="protein sequence ID" value="NJC04523.1"/>
    <property type="molecule type" value="Genomic_DNA"/>
</dbReference>
<evidence type="ECO:0000256" key="1">
    <source>
        <dbReference type="SAM" id="Phobius"/>
    </source>
</evidence>
<organism evidence="2 3">
    <name type="scientific">Sphingomonas kaistensis</name>
    <dbReference type="NCBI Taxonomy" id="298708"/>
    <lineage>
        <taxon>Bacteria</taxon>
        <taxon>Pseudomonadati</taxon>
        <taxon>Pseudomonadota</taxon>
        <taxon>Alphaproteobacteria</taxon>
        <taxon>Sphingomonadales</taxon>
        <taxon>Sphingomonadaceae</taxon>
        <taxon>Sphingomonas</taxon>
    </lineage>
</organism>
<gene>
    <name evidence="2" type="ORF">GGQ97_000316</name>
</gene>
<keyword evidence="3" id="KW-1185">Reference proteome</keyword>
<keyword evidence="1" id="KW-1133">Transmembrane helix</keyword>
<protein>
    <submittedName>
        <fullName evidence="2">Putative membrane protein</fullName>
    </submittedName>
</protein>
<sequence>MGGRGEELLIGALCAVLALFLLARIGGALRTGEVPLYRTRLNRSDAGEARFWGLVLINAAMCGLLVFVAADLLLGLGYRSGR</sequence>
<proteinExistence type="predicted"/>
<evidence type="ECO:0000313" key="2">
    <source>
        <dbReference type="EMBL" id="NJC04523.1"/>
    </source>
</evidence>
<reference evidence="2 3" key="1">
    <citation type="submission" date="2020-03" db="EMBL/GenBank/DDBJ databases">
        <title>Genomic Encyclopedia of Type Strains, Phase IV (KMG-IV): sequencing the most valuable type-strain genomes for metagenomic binning, comparative biology and taxonomic classification.</title>
        <authorList>
            <person name="Goeker M."/>
        </authorList>
    </citation>
    <scope>NUCLEOTIDE SEQUENCE [LARGE SCALE GENOMIC DNA]</scope>
    <source>
        <strain evidence="2 3">DSM 16846</strain>
    </source>
</reference>
<accession>A0A7X6BF89</accession>
<comment type="caution">
    <text evidence="2">The sequence shown here is derived from an EMBL/GenBank/DDBJ whole genome shotgun (WGS) entry which is preliminary data.</text>
</comment>
<dbReference type="Proteomes" id="UP000558192">
    <property type="component" value="Unassembled WGS sequence"/>
</dbReference>
<dbReference type="RefSeq" id="WP_168067332.1">
    <property type="nucleotide sequence ID" value="NZ_JAATJC010000001.1"/>
</dbReference>
<name>A0A7X6BF89_9SPHN</name>